<feature type="region of interest" description="Disordered" evidence="3">
    <location>
        <begin position="1"/>
        <end position="32"/>
    </location>
</feature>
<dbReference type="GO" id="GO:0043743">
    <property type="term" value="F:LPPG:FO 2-phospho-L-lactate transferase activity"/>
    <property type="evidence" value="ECO:0007669"/>
    <property type="project" value="InterPro"/>
</dbReference>
<sequence>MTDTAPTGTTAPAASPTPAGAGLGERANGSTEADAPLRAVALGGGHGLQATLTALRRITTAVTAVVTVADDGGSSGRLRRELGLLPPGDLRKALEALAAADDEGQLWRRVFQRRFGGNGALAGHAVGNLLLAGLLEELGDPVAALDQARQLLGVRGRVLPMCTDPLDIEADVVGLDEDASAVRRIRGQVAVATTPGLVRRIRLHTAGRPGQLPRACPQAVAAVREADVVLLGPGSWFTSVLPHLLVPELHEALVDTSARKVVVLNLVPQPGETAGFSPERHLDVLCEHAPRLRVDAVIADTDSVPTPDRLRRAAAELGAQAHLARIATRQAPDRHDPEALAVSLLAALGRRTSAPSSTLIGAKVKTAERDTAVAPGERQGRGSTDSERRGEDPWR</sequence>
<dbReference type="InterPro" id="IPR038136">
    <property type="entry name" value="CofD-like_dom_sf"/>
</dbReference>
<feature type="compositionally biased region" description="Basic and acidic residues" evidence="3">
    <location>
        <begin position="378"/>
        <end position="395"/>
    </location>
</feature>
<comment type="caution">
    <text evidence="4">The sequence shown here is derived from an EMBL/GenBank/DDBJ whole genome shotgun (WGS) entry which is preliminary data.</text>
</comment>
<dbReference type="CDD" id="cd07187">
    <property type="entry name" value="YvcK_like"/>
    <property type="match status" value="1"/>
</dbReference>
<dbReference type="HAMAP" id="MF_00973">
    <property type="entry name" value="Gluconeogen_factor"/>
    <property type="match status" value="1"/>
</dbReference>
<keyword evidence="5" id="KW-1185">Reference proteome</keyword>
<dbReference type="SUPFAM" id="SSF142338">
    <property type="entry name" value="CofD-like"/>
    <property type="match status" value="1"/>
</dbReference>
<evidence type="ECO:0000256" key="3">
    <source>
        <dbReference type="SAM" id="MobiDB-lite"/>
    </source>
</evidence>
<organism evidence="4 5">
    <name type="scientific">Goodfellowiella coeruleoviolacea</name>
    <dbReference type="NCBI Taxonomy" id="334858"/>
    <lineage>
        <taxon>Bacteria</taxon>
        <taxon>Bacillati</taxon>
        <taxon>Actinomycetota</taxon>
        <taxon>Actinomycetes</taxon>
        <taxon>Pseudonocardiales</taxon>
        <taxon>Pseudonocardiaceae</taxon>
        <taxon>Goodfellowiella</taxon>
    </lineage>
</organism>
<protein>
    <recommendedName>
        <fullName evidence="2">Putative gluconeogenesis factor</fullName>
    </recommendedName>
</protein>
<reference evidence="4" key="1">
    <citation type="submission" date="2022-06" db="EMBL/GenBank/DDBJ databases">
        <title>Genomic Encyclopedia of Archaeal and Bacterial Type Strains, Phase II (KMG-II): from individual species to whole genera.</title>
        <authorList>
            <person name="Goeker M."/>
        </authorList>
    </citation>
    <scope>NUCLEOTIDE SEQUENCE</scope>
    <source>
        <strain evidence="4">DSM 43935</strain>
    </source>
</reference>
<dbReference type="AlphaFoldDB" id="A0AAE3GL73"/>
<dbReference type="NCBIfam" id="TIGR01826">
    <property type="entry name" value="CofD_related"/>
    <property type="match status" value="1"/>
</dbReference>
<keyword evidence="1 2" id="KW-0963">Cytoplasm</keyword>
<dbReference type="Proteomes" id="UP001206128">
    <property type="component" value="Unassembled WGS sequence"/>
</dbReference>
<dbReference type="PANTHER" id="PTHR30135">
    <property type="entry name" value="UNCHARACTERIZED PROTEIN YVCK-RELATED"/>
    <property type="match status" value="1"/>
</dbReference>
<dbReference type="Gene3D" id="3.40.50.10680">
    <property type="entry name" value="CofD-like domains"/>
    <property type="match status" value="1"/>
</dbReference>
<gene>
    <name evidence="4" type="ORF">LX83_007122</name>
</gene>
<dbReference type="GO" id="GO:0008360">
    <property type="term" value="P:regulation of cell shape"/>
    <property type="evidence" value="ECO:0007669"/>
    <property type="project" value="UniProtKB-UniRule"/>
</dbReference>
<dbReference type="EMBL" id="JAMTCK010000027">
    <property type="protein sequence ID" value="MCP2170231.1"/>
    <property type="molecule type" value="Genomic_DNA"/>
</dbReference>
<evidence type="ECO:0000256" key="1">
    <source>
        <dbReference type="ARBA" id="ARBA00022490"/>
    </source>
</evidence>
<feature type="compositionally biased region" description="Low complexity" evidence="3">
    <location>
        <begin position="1"/>
        <end position="20"/>
    </location>
</feature>
<dbReference type="InterPro" id="IPR002882">
    <property type="entry name" value="CofD"/>
</dbReference>
<comment type="similarity">
    <text evidence="2">Belongs to the gluconeogenesis factor family.</text>
</comment>
<dbReference type="PANTHER" id="PTHR30135:SF3">
    <property type="entry name" value="GLUCONEOGENESIS FACTOR-RELATED"/>
    <property type="match status" value="1"/>
</dbReference>
<dbReference type="InterPro" id="IPR010119">
    <property type="entry name" value="Gluconeogen_factor"/>
</dbReference>
<accession>A0AAE3GL73</accession>
<comment type="subcellular location">
    <subcellularLocation>
        <location evidence="2">Cytoplasm</location>
    </subcellularLocation>
</comment>
<dbReference type="Pfam" id="PF01933">
    <property type="entry name" value="CofD"/>
    <property type="match status" value="1"/>
</dbReference>
<evidence type="ECO:0000256" key="2">
    <source>
        <dbReference type="HAMAP-Rule" id="MF_00973"/>
    </source>
</evidence>
<evidence type="ECO:0000313" key="5">
    <source>
        <dbReference type="Proteomes" id="UP001206128"/>
    </source>
</evidence>
<comment type="function">
    <text evidence="2">Required for morphogenesis under gluconeogenic growth conditions.</text>
</comment>
<dbReference type="GO" id="GO:0005737">
    <property type="term" value="C:cytoplasm"/>
    <property type="evidence" value="ECO:0007669"/>
    <property type="project" value="UniProtKB-SubCell"/>
</dbReference>
<name>A0AAE3GL73_9PSEU</name>
<evidence type="ECO:0000313" key="4">
    <source>
        <dbReference type="EMBL" id="MCP2170231.1"/>
    </source>
</evidence>
<proteinExistence type="inferred from homology"/>
<feature type="region of interest" description="Disordered" evidence="3">
    <location>
        <begin position="355"/>
        <end position="395"/>
    </location>
</feature>